<evidence type="ECO:0000313" key="7">
    <source>
        <dbReference type="EMBL" id="GLK62836.1"/>
    </source>
</evidence>
<dbReference type="InterPro" id="IPR027385">
    <property type="entry name" value="Beta-barrel_OMP"/>
</dbReference>
<feature type="chain" id="PRO_5042141330" evidence="5">
    <location>
        <begin position="29"/>
        <end position="234"/>
    </location>
</feature>
<dbReference type="InterPro" id="IPR051692">
    <property type="entry name" value="OMP-like"/>
</dbReference>
<keyword evidence="8" id="KW-1185">Reference proteome</keyword>
<protein>
    <submittedName>
        <fullName evidence="7">Outer membrane protein</fullName>
    </submittedName>
</protein>
<evidence type="ECO:0000256" key="1">
    <source>
        <dbReference type="ARBA" id="ARBA00004370"/>
    </source>
</evidence>
<keyword evidence="2 5" id="KW-0732">Signal</keyword>
<accession>A0AAD3RSJ3</accession>
<proteinExistence type="inferred from homology"/>
<dbReference type="Gene3D" id="2.40.160.20">
    <property type="match status" value="1"/>
</dbReference>
<dbReference type="SUPFAM" id="SSF56925">
    <property type="entry name" value="OMPA-like"/>
    <property type="match status" value="1"/>
</dbReference>
<dbReference type="EMBL" id="BSFH01000007">
    <property type="protein sequence ID" value="GLK62836.1"/>
    <property type="molecule type" value="Genomic_DNA"/>
</dbReference>
<organism evidence="7 8">
    <name type="scientific">Paracoccus kondratievae</name>
    <dbReference type="NCBI Taxonomy" id="135740"/>
    <lineage>
        <taxon>Bacteria</taxon>
        <taxon>Pseudomonadati</taxon>
        <taxon>Pseudomonadota</taxon>
        <taxon>Alphaproteobacteria</taxon>
        <taxon>Rhodobacterales</taxon>
        <taxon>Paracoccaceae</taxon>
        <taxon>Paracoccus</taxon>
    </lineage>
</organism>
<dbReference type="PANTHER" id="PTHR34001">
    <property type="entry name" value="BLL7405 PROTEIN"/>
    <property type="match status" value="1"/>
</dbReference>
<evidence type="ECO:0000256" key="3">
    <source>
        <dbReference type="ARBA" id="ARBA00023136"/>
    </source>
</evidence>
<evidence type="ECO:0000259" key="6">
    <source>
        <dbReference type="Pfam" id="PF13505"/>
    </source>
</evidence>
<dbReference type="GO" id="GO:0019867">
    <property type="term" value="C:outer membrane"/>
    <property type="evidence" value="ECO:0007669"/>
    <property type="project" value="InterPro"/>
</dbReference>
<comment type="similarity">
    <text evidence="4">Belongs to the Omp25/RopB family.</text>
</comment>
<reference evidence="7" key="1">
    <citation type="journal article" date="2014" name="Int. J. Syst. Evol. Microbiol.">
        <title>Complete genome sequence of Corynebacterium casei LMG S-19264T (=DSM 44701T), isolated from a smear-ripened cheese.</title>
        <authorList>
            <consortium name="US DOE Joint Genome Institute (JGI-PGF)"/>
            <person name="Walter F."/>
            <person name="Albersmeier A."/>
            <person name="Kalinowski J."/>
            <person name="Ruckert C."/>
        </authorList>
    </citation>
    <scope>NUCLEOTIDE SEQUENCE</scope>
    <source>
        <strain evidence="7">VKM B-2222</strain>
    </source>
</reference>
<evidence type="ECO:0000256" key="4">
    <source>
        <dbReference type="ARBA" id="ARBA00038306"/>
    </source>
</evidence>
<keyword evidence="3" id="KW-0472">Membrane</keyword>
<dbReference type="InterPro" id="IPR006315">
    <property type="entry name" value="OM_autotransptr_brl_dom"/>
</dbReference>
<evidence type="ECO:0000256" key="5">
    <source>
        <dbReference type="SAM" id="SignalP"/>
    </source>
</evidence>
<evidence type="ECO:0000313" key="8">
    <source>
        <dbReference type="Proteomes" id="UP001143349"/>
    </source>
</evidence>
<reference evidence="7" key="2">
    <citation type="submission" date="2023-01" db="EMBL/GenBank/DDBJ databases">
        <authorList>
            <person name="Sun Q."/>
            <person name="Evtushenko L."/>
        </authorList>
    </citation>
    <scope>NUCLEOTIDE SEQUENCE</scope>
    <source>
        <strain evidence="7">VKM B-2222</strain>
    </source>
</reference>
<dbReference type="NCBIfam" id="TIGR01414">
    <property type="entry name" value="autotrans_barl"/>
    <property type="match status" value="1"/>
</dbReference>
<feature type="signal peptide" evidence="5">
    <location>
        <begin position="1"/>
        <end position="28"/>
    </location>
</feature>
<dbReference type="PANTHER" id="PTHR34001:SF3">
    <property type="entry name" value="BLL7405 PROTEIN"/>
    <property type="match status" value="1"/>
</dbReference>
<sequence>MCAVRMNAPLAASLAALLSLGTTLTATAGGFIAPVVEPVVAPVVEAQPVGDWAGAYAGLTLGYAFSGDDEVGVNGVSPNTLELSGANAGIRLGYRWQRDRWVIGPELGFEGGNISDDFLTDGYDAESKIKNVLALRLKTGYVLDNDILVYGIAGVARAKVDYSVTGNGADIRDEYTKTGYIVGLGAEKKINERMSVTGEYEYANFGKETLSDGVYETRATPDYHNIKLGLNFRF</sequence>
<dbReference type="InterPro" id="IPR011250">
    <property type="entry name" value="OMP/PagP_B-barrel"/>
</dbReference>
<feature type="domain" description="Outer membrane protein beta-barrel" evidence="6">
    <location>
        <begin position="44"/>
        <end position="234"/>
    </location>
</feature>
<dbReference type="AlphaFoldDB" id="A0AAD3RSJ3"/>
<comment type="caution">
    <text evidence="7">The sequence shown here is derived from an EMBL/GenBank/DDBJ whole genome shotgun (WGS) entry which is preliminary data.</text>
</comment>
<dbReference type="Proteomes" id="UP001143349">
    <property type="component" value="Unassembled WGS sequence"/>
</dbReference>
<dbReference type="Pfam" id="PF13505">
    <property type="entry name" value="OMP_b-brl"/>
    <property type="match status" value="1"/>
</dbReference>
<evidence type="ECO:0000256" key="2">
    <source>
        <dbReference type="ARBA" id="ARBA00022729"/>
    </source>
</evidence>
<name>A0AAD3RSJ3_9RHOB</name>
<dbReference type="RefSeq" id="WP_010398476.1">
    <property type="nucleotide sequence ID" value="NZ_BSFH01000007.1"/>
</dbReference>
<gene>
    <name evidence="7" type="ORF">GCM10017635_03040</name>
</gene>
<comment type="subcellular location">
    <subcellularLocation>
        <location evidence="1">Membrane</location>
    </subcellularLocation>
</comment>